<reference evidence="1" key="1">
    <citation type="submission" date="2021-03" db="EMBL/GenBank/DDBJ databases">
        <title>Draft genome sequence of rust myrtle Austropuccinia psidii MF-1, a brazilian biotype.</title>
        <authorList>
            <person name="Quecine M.C."/>
            <person name="Pachon D.M.R."/>
            <person name="Bonatelli M.L."/>
            <person name="Correr F.H."/>
            <person name="Franceschini L.M."/>
            <person name="Leite T.F."/>
            <person name="Margarido G.R.A."/>
            <person name="Almeida C.A."/>
            <person name="Ferrarezi J.A."/>
            <person name="Labate C.A."/>
        </authorList>
    </citation>
    <scope>NUCLEOTIDE SEQUENCE</scope>
    <source>
        <strain evidence="1">MF-1</strain>
    </source>
</reference>
<accession>A0A9Q3HMH4</accession>
<gene>
    <name evidence="1" type="ORF">O181_050566</name>
</gene>
<evidence type="ECO:0000313" key="2">
    <source>
        <dbReference type="Proteomes" id="UP000765509"/>
    </source>
</evidence>
<proteinExistence type="predicted"/>
<organism evidence="1 2">
    <name type="scientific">Austropuccinia psidii MF-1</name>
    <dbReference type="NCBI Taxonomy" id="1389203"/>
    <lineage>
        <taxon>Eukaryota</taxon>
        <taxon>Fungi</taxon>
        <taxon>Dikarya</taxon>
        <taxon>Basidiomycota</taxon>
        <taxon>Pucciniomycotina</taxon>
        <taxon>Pucciniomycetes</taxon>
        <taxon>Pucciniales</taxon>
        <taxon>Sphaerophragmiaceae</taxon>
        <taxon>Austropuccinia</taxon>
    </lineage>
</organism>
<comment type="caution">
    <text evidence="1">The sequence shown here is derived from an EMBL/GenBank/DDBJ whole genome shotgun (WGS) entry which is preliminary data.</text>
</comment>
<name>A0A9Q3HMH4_9BASI</name>
<protein>
    <submittedName>
        <fullName evidence="1">Uncharacterized protein</fullName>
    </submittedName>
</protein>
<evidence type="ECO:0000313" key="1">
    <source>
        <dbReference type="EMBL" id="MBW0510851.1"/>
    </source>
</evidence>
<dbReference type="AlphaFoldDB" id="A0A9Q3HMH4"/>
<dbReference type="Proteomes" id="UP000765509">
    <property type="component" value="Unassembled WGS sequence"/>
</dbReference>
<keyword evidence="2" id="KW-1185">Reference proteome</keyword>
<dbReference type="EMBL" id="AVOT02021808">
    <property type="protein sequence ID" value="MBW0510851.1"/>
    <property type="molecule type" value="Genomic_DNA"/>
</dbReference>
<sequence length="161" mass="17689">MNLAQKPAMALNLGPNPSPKTFPAILGKLSFNVPGPYQWAKAIWVRKWSHGPPGILALGASSSPHRLQSAYDGPWTIGHAKDQRTPKAPLITHPSIMAMVLARTQNTKEGPKWPNLKDNGDKPPAWMIPKSNQGEVEPRGTISQSIMGIYVHITIMNNFLR</sequence>